<gene>
    <name evidence="1" type="ORF">CV102_09495</name>
</gene>
<dbReference type="AlphaFoldDB" id="A0A8J8Q4N3"/>
<dbReference type="InterPro" id="IPR006311">
    <property type="entry name" value="TAT_signal"/>
</dbReference>
<evidence type="ECO:0000313" key="2">
    <source>
        <dbReference type="Proteomes" id="UP000766904"/>
    </source>
</evidence>
<dbReference type="InterPro" id="IPR045396">
    <property type="entry name" value="DUF6517"/>
</dbReference>
<evidence type="ECO:0000313" key="1">
    <source>
        <dbReference type="EMBL" id="TYL38742.1"/>
    </source>
</evidence>
<name>A0A8J8Q4N3_9EURY</name>
<dbReference type="PROSITE" id="PS51318">
    <property type="entry name" value="TAT"/>
    <property type="match status" value="1"/>
</dbReference>
<dbReference type="Pfam" id="PF20127">
    <property type="entry name" value="DUF6517"/>
    <property type="match status" value="1"/>
</dbReference>
<comment type="caution">
    <text evidence="1">The sequence shown here is derived from an EMBL/GenBank/DDBJ whole genome shotgun (WGS) entry which is preliminary data.</text>
</comment>
<accession>A0A8J8Q4N3</accession>
<organism evidence="1 2">
    <name type="scientific">Natronococcus pandeyae</name>
    <dbReference type="NCBI Taxonomy" id="2055836"/>
    <lineage>
        <taxon>Archaea</taxon>
        <taxon>Methanobacteriati</taxon>
        <taxon>Methanobacteriota</taxon>
        <taxon>Stenosarchaea group</taxon>
        <taxon>Halobacteria</taxon>
        <taxon>Halobacteriales</taxon>
        <taxon>Natrialbaceae</taxon>
        <taxon>Natronococcus</taxon>
    </lineage>
</organism>
<reference evidence="1" key="1">
    <citation type="submission" date="2017-11" db="EMBL/GenBank/DDBJ databases">
        <authorList>
            <person name="Kajale S.C."/>
            <person name="Sharma A."/>
        </authorList>
    </citation>
    <scope>NUCLEOTIDE SEQUENCE</scope>
    <source>
        <strain evidence="1">LS1_42</strain>
    </source>
</reference>
<dbReference type="OrthoDB" id="205286at2157"/>
<dbReference type="RefSeq" id="WP_148857743.1">
    <property type="nucleotide sequence ID" value="NZ_PHNJ01000004.1"/>
</dbReference>
<proteinExistence type="predicted"/>
<dbReference type="Proteomes" id="UP000766904">
    <property type="component" value="Unassembled WGS sequence"/>
</dbReference>
<dbReference type="PROSITE" id="PS51257">
    <property type="entry name" value="PROKAR_LIPOPROTEIN"/>
    <property type="match status" value="1"/>
</dbReference>
<protein>
    <submittedName>
        <fullName evidence="1">Uncharacterized protein</fullName>
    </submittedName>
</protein>
<sequence>MTTSRRSLLATGATGALAVTAGCLDAVFGGEPLEFDADRVAPTDAALADTDYEVHETDQRSVERTISVGVDRQIRGSFWSSTYTKRREYEGEMHDASLFAAISLPGMKAVGHSLNPLDGMSSKELLEEILERVDGTYGSIENVTHEDSFSLEILEAGREVDVFVGETEFAGERVEIDVTIASFDHEDDLIVLVGSHPDLLAEESANLELLMESVEHPV</sequence>
<keyword evidence="2" id="KW-1185">Reference proteome</keyword>
<dbReference type="EMBL" id="PHNJ01000004">
    <property type="protein sequence ID" value="TYL38742.1"/>
    <property type="molecule type" value="Genomic_DNA"/>
</dbReference>